<evidence type="ECO:0000259" key="3">
    <source>
        <dbReference type="Pfam" id="PF22548"/>
    </source>
</evidence>
<protein>
    <submittedName>
        <fullName evidence="5">Tetratricopeptide TPR_2 repeat-containing protein</fullName>
    </submittedName>
</protein>
<dbReference type="KEGG" id="dao:Desac_1732"/>
<organism evidence="5 6">
    <name type="scientific">Desulfobacca acetoxidans (strain ATCC 700848 / DSM 11109 / ASRB2)</name>
    <dbReference type="NCBI Taxonomy" id="880072"/>
    <lineage>
        <taxon>Bacteria</taxon>
        <taxon>Pseudomonadati</taxon>
        <taxon>Thermodesulfobacteriota</taxon>
        <taxon>Desulfobaccia</taxon>
        <taxon>Desulfobaccales</taxon>
        <taxon>Desulfobaccaceae</taxon>
        <taxon>Desulfobacca</taxon>
    </lineage>
</organism>
<dbReference type="SUPFAM" id="SSF48452">
    <property type="entry name" value="TPR-like"/>
    <property type="match status" value="1"/>
</dbReference>
<dbReference type="AlphaFoldDB" id="F2NCZ9"/>
<accession>F2NCZ9</accession>
<evidence type="ECO:0000259" key="4">
    <source>
        <dbReference type="Pfam" id="PF22709"/>
    </source>
</evidence>
<dbReference type="STRING" id="880072.Desac_1732"/>
<sequence>MNDTLLEQVNAALTSGRPDQAQSLALSRDTRDLRDPALHLVWADLLEELGLIDEVVKELHLALRDNPDNPALYPRLADIYQDLGRADRAAHVWANRVKRAPEDVEAYRQWGELLREQGDPERARQVFQQGLAATQDPSFNALLRDLDGREQEPLPEEGLQAGPQLLPGRHHLVAFTALFAGREGVYARQWASPTGETGYTPVQEPLTLKVAENHILGNYTIGVYPVRLDNTVNFLALDFDLAKFAVRKAITSQRAWQTLMDRLHQAACRLVDLAAAHDLPVYLEDSGFKGRHAWIFPDTPIPAGIAKKCGDLLLAGIQPLPAEVTVEVFPKQTSVKKGGLGNLIKLPLGFHKRTGRRAVFLHPDGRPLEDQLELLQSVAKAPRRAVYALIQRLQAGAAPASGPEPAAAAGKLDAEPPWETAPSPAPLPGVPEIYHLDQDTQFQYLLSRCPVLKALADKVNQTSMLTKDETLVLIHTVGHLENGPAAVNELFQRCLNADPTLFLKSRLRGHPMSCPKIRARIPDITAAVACNCAFDLAVNLYPTPIIHLHGLKPGAAAPTGLTLDSLQFQHLLQEYVKLRQQLRETQLLLTRYEQQLSDFFTAAGVETVNTPLGTLCRKIDSAGKTAFILEI</sequence>
<dbReference type="Gene3D" id="1.25.40.10">
    <property type="entry name" value="Tetratricopeptide repeat domain"/>
    <property type="match status" value="1"/>
</dbReference>
<feature type="domain" description="TOTE conflict system primase" evidence="3">
    <location>
        <begin position="172"/>
        <end position="387"/>
    </location>
</feature>
<feature type="coiled-coil region" evidence="1">
    <location>
        <begin position="568"/>
        <end position="595"/>
    </location>
</feature>
<evidence type="ECO:0000256" key="2">
    <source>
        <dbReference type="SAM" id="MobiDB-lite"/>
    </source>
</evidence>
<feature type="domain" description="Mu Gam/Sipho-Gp157-like" evidence="4">
    <location>
        <begin position="568"/>
        <end position="631"/>
    </location>
</feature>
<reference evidence="5 6" key="1">
    <citation type="journal article" date="2011" name="Stand. Genomic Sci.">
        <title>Complete genome sequence of the acetate-degrading sulfate reducer Desulfobacca acetoxidans type strain (ASRB2).</title>
        <authorList>
            <person name="Goker M."/>
            <person name="Teshima H."/>
            <person name="Lapidus A."/>
            <person name="Nolan M."/>
            <person name="Lucas S."/>
            <person name="Hammon N."/>
            <person name="Deshpande S."/>
            <person name="Cheng J.F."/>
            <person name="Tapia R."/>
            <person name="Han C."/>
            <person name="Goodwin L."/>
            <person name="Pitluck S."/>
            <person name="Huntemann M."/>
            <person name="Liolios K."/>
            <person name="Ivanova N."/>
            <person name="Pagani I."/>
            <person name="Mavromatis K."/>
            <person name="Ovchinikova G."/>
            <person name="Pati A."/>
            <person name="Chen A."/>
            <person name="Palaniappan K."/>
            <person name="Land M."/>
            <person name="Hauser L."/>
            <person name="Brambilla E.M."/>
            <person name="Rohde M."/>
            <person name="Spring S."/>
            <person name="Detter J.C."/>
            <person name="Woyke T."/>
            <person name="Bristow J."/>
            <person name="Eisen J.A."/>
            <person name="Markowitz V."/>
            <person name="Hugenholtz P."/>
            <person name="Kyrpides N.C."/>
            <person name="Klenk H.P."/>
        </authorList>
    </citation>
    <scope>NUCLEOTIDE SEQUENCE [LARGE SCALE GENOMIC DNA]</scope>
    <source>
        <strain evidence="6">ATCC 700848 / DSM 11109 / ASRB2</strain>
    </source>
</reference>
<feature type="compositionally biased region" description="Low complexity" evidence="2">
    <location>
        <begin position="398"/>
        <end position="410"/>
    </location>
</feature>
<evidence type="ECO:0000256" key="1">
    <source>
        <dbReference type="SAM" id="Coils"/>
    </source>
</evidence>
<dbReference type="EMBL" id="CP002629">
    <property type="protein sequence ID" value="AEB09573.1"/>
    <property type="molecule type" value="Genomic_DNA"/>
</dbReference>
<dbReference type="Pfam" id="PF22709">
    <property type="entry name" value="Mu_Gam-Sipho_Gp157-TOTE"/>
    <property type="match status" value="1"/>
</dbReference>
<proteinExistence type="predicted"/>
<dbReference type="InterPro" id="IPR054347">
    <property type="entry name" value="TOTE_primase"/>
</dbReference>
<reference evidence="6" key="2">
    <citation type="submission" date="2011-03" db="EMBL/GenBank/DDBJ databases">
        <title>The complete genome of Desulfobacca acetoxidans DSM 11109.</title>
        <authorList>
            <consortium name="US DOE Joint Genome Institute (JGI-PGF)"/>
            <person name="Lucas S."/>
            <person name="Copeland A."/>
            <person name="Lapidus A."/>
            <person name="Bruce D."/>
            <person name="Goodwin L."/>
            <person name="Pitluck S."/>
            <person name="Peters L."/>
            <person name="Kyrpides N."/>
            <person name="Mavromatis K."/>
            <person name="Ivanova N."/>
            <person name="Ovchinnikova G."/>
            <person name="Teshima H."/>
            <person name="Detter J.C."/>
            <person name="Han C."/>
            <person name="Land M."/>
            <person name="Hauser L."/>
            <person name="Markowitz V."/>
            <person name="Cheng J.-F."/>
            <person name="Hugenholtz P."/>
            <person name="Woyke T."/>
            <person name="Wu D."/>
            <person name="Spring S."/>
            <person name="Schueler E."/>
            <person name="Brambilla E."/>
            <person name="Klenk H.-P."/>
            <person name="Eisen J.A."/>
        </authorList>
    </citation>
    <scope>NUCLEOTIDE SEQUENCE [LARGE SCALE GENOMIC DNA]</scope>
    <source>
        <strain evidence="6">ATCC 700848 / DSM 11109 / ASRB2</strain>
    </source>
</reference>
<dbReference type="InterPro" id="IPR011990">
    <property type="entry name" value="TPR-like_helical_dom_sf"/>
</dbReference>
<name>F2NCZ9_DESAR</name>
<dbReference type="NCBIfam" id="NF040561">
    <property type="entry name" value="PrimPol_Msp"/>
    <property type="match status" value="1"/>
</dbReference>
<dbReference type="Pfam" id="PF22548">
    <property type="entry name" value="AEP-TOTE"/>
    <property type="match status" value="1"/>
</dbReference>
<evidence type="ECO:0000313" key="6">
    <source>
        <dbReference type="Proteomes" id="UP000000483"/>
    </source>
</evidence>
<dbReference type="eggNOG" id="COG4951">
    <property type="taxonomic scope" value="Bacteria"/>
</dbReference>
<gene>
    <name evidence="5" type="ordered locus">Desac_1732</name>
</gene>
<keyword evidence="6" id="KW-1185">Reference proteome</keyword>
<dbReference type="InterPro" id="IPR055034">
    <property type="entry name" value="Mu_Gam-Sipho_Gp157-TOTE"/>
</dbReference>
<feature type="region of interest" description="Disordered" evidence="2">
    <location>
        <begin position="398"/>
        <end position="417"/>
    </location>
</feature>
<dbReference type="eggNOG" id="COG0457">
    <property type="taxonomic scope" value="Bacteria"/>
</dbReference>
<keyword evidence="1" id="KW-0175">Coiled coil</keyword>
<dbReference type="OrthoDB" id="9804086at2"/>
<dbReference type="HOGENOM" id="CLU_465168_0_0_7"/>
<dbReference type="Pfam" id="PF13432">
    <property type="entry name" value="TPR_16"/>
    <property type="match status" value="1"/>
</dbReference>
<dbReference type="Proteomes" id="UP000000483">
    <property type="component" value="Chromosome"/>
</dbReference>
<evidence type="ECO:0000313" key="5">
    <source>
        <dbReference type="EMBL" id="AEB09573.1"/>
    </source>
</evidence>
<dbReference type="RefSeq" id="WP_013706683.1">
    <property type="nucleotide sequence ID" value="NC_015388.1"/>
</dbReference>